<dbReference type="Pfam" id="PF05569">
    <property type="entry name" value="Peptidase_M56"/>
    <property type="match status" value="1"/>
</dbReference>
<evidence type="ECO:0000256" key="2">
    <source>
        <dbReference type="ARBA" id="ARBA00022692"/>
    </source>
</evidence>
<dbReference type="NCBIfam" id="TIGR01352">
    <property type="entry name" value="tonB_Cterm"/>
    <property type="match status" value="1"/>
</dbReference>
<dbReference type="InterPro" id="IPR008756">
    <property type="entry name" value="Peptidase_M56"/>
</dbReference>
<evidence type="ECO:0000259" key="6">
    <source>
        <dbReference type="PROSITE" id="PS52015"/>
    </source>
</evidence>
<feature type="transmembrane region" description="Helical" evidence="5">
    <location>
        <begin position="15"/>
        <end position="33"/>
    </location>
</feature>
<keyword evidence="2 5" id="KW-0812">Transmembrane</keyword>
<comment type="subcellular location">
    <subcellularLocation>
        <location evidence="1">Membrane</location>
        <topology evidence="1">Single-pass membrane protein</topology>
    </subcellularLocation>
</comment>
<dbReference type="InterPro" id="IPR037682">
    <property type="entry name" value="TonB_C"/>
</dbReference>
<dbReference type="Pfam" id="PF03544">
    <property type="entry name" value="TonB_C"/>
    <property type="match status" value="1"/>
</dbReference>
<protein>
    <submittedName>
        <fullName evidence="7">TonB family protein</fullName>
    </submittedName>
</protein>
<evidence type="ECO:0000313" key="8">
    <source>
        <dbReference type="Proteomes" id="UP000642144"/>
    </source>
</evidence>
<dbReference type="PANTHER" id="PTHR34978">
    <property type="entry name" value="POSSIBLE SENSOR-TRANSDUCER PROTEIN BLAR"/>
    <property type="match status" value="1"/>
</dbReference>
<evidence type="ECO:0000256" key="4">
    <source>
        <dbReference type="ARBA" id="ARBA00023136"/>
    </source>
</evidence>
<dbReference type="PANTHER" id="PTHR34978:SF3">
    <property type="entry name" value="SLR0241 PROTEIN"/>
    <property type="match status" value="1"/>
</dbReference>
<dbReference type="RefSeq" id="WP_161058079.1">
    <property type="nucleotide sequence ID" value="NZ_WWCT01000038.1"/>
</dbReference>
<dbReference type="InterPro" id="IPR006260">
    <property type="entry name" value="TonB/TolA_C"/>
</dbReference>
<reference evidence="7 8" key="1">
    <citation type="submission" date="2019-12" db="EMBL/GenBank/DDBJ databases">
        <title>Novel species isolated from a subtropical stream in China.</title>
        <authorList>
            <person name="Lu H."/>
        </authorList>
    </citation>
    <scope>NUCLEOTIDE SEQUENCE [LARGE SCALE GENOMIC DNA]</scope>
    <source>
        <strain evidence="7 8">CY42W</strain>
    </source>
</reference>
<proteinExistence type="predicted"/>
<sequence length="418" mass="46178">MSAFILALGLTLMHFLWQGLLIGGATAIVLTLLRNSRAEYRYLVGCCALLTCFGWPALDLWQRLSGDAAPASASFQGLQWATGIASEETWFDLHTSVRGIVSLWALCAAVLALRMATGLLWIDRASRQPGNHPEQHRWEAELARMAQRFGIHRAIGLRVVDTLASPITAGWWRPVVLVPAALISGMPPDLLQALLAHEMAHIKRHDYLINLLQNVIETLLFYHPAVWWISRSIRIERELIADDVAARQLGEPRRLALALSELERLRFSHHQLAQAANGGDLVMRIQHLLRPAPQSLNWKTALAMLGVAVACVSVYAEATAADKSASSDRSAVVDFKTCAKPIWPAEALTAEHTGTVQLNFLVGTNGKVKESKVNRSSGHADLDEAARSGIEKCQFRPAIKGGKAIEKWQMMQYVWTLD</sequence>
<comment type="caution">
    <text evidence="7">The sequence shown here is derived from an EMBL/GenBank/DDBJ whole genome shotgun (WGS) entry which is preliminary data.</text>
</comment>
<dbReference type="Gene3D" id="3.30.2010.10">
    <property type="entry name" value="Metalloproteases ('zincins'), catalytic domain"/>
    <property type="match status" value="1"/>
</dbReference>
<evidence type="ECO:0000256" key="1">
    <source>
        <dbReference type="ARBA" id="ARBA00004167"/>
    </source>
</evidence>
<gene>
    <name evidence="7" type="ORF">GTP69_28805</name>
</gene>
<keyword evidence="4 5" id="KW-0472">Membrane</keyword>
<evidence type="ECO:0000313" key="7">
    <source>
        <dbReference type="EMBL" id="MYN30413.1"/>
    </source>
</evidence>
<dbReference type="CDD" id="cd07341">
    <property type="entry name" value="M56_BlaR1_MecR1_like"/>
    <property type="match status" value="1"/>
</dbReference>
<name>A0ABW9W8S9_9BURK</name>
<feature type="transmembrane region" description="Helical" evidence="5">
    <location>
        <begin position="100"/>
        <end position="122"/>
    </location>
</feature>
<keyword evidence="3 5" id="KW-1133">Transmembrane helix</keyword>
<accession>A0ABW9W8S9</accession>
<dbReference type="PROSITE" id="PS52015">
    <property type="entry name" value="TONB_CTD"/>
    <property type="match status" value="1"/>
</dbReference>
<dbReference type="Gene3D" id="3.30.1150.10">
    <property type="match status" value="1"/>
</dbReference>
<feature type="domain" description="TonB C-terminal" evidence="6">
    <location>
        <begin position="328"/>
        <end position="418"/>
    </location>
</feature>
<dbReference type="EMBL" id="WWCT01000038">
    <property type="protein sequence ID" value="MYN30413.1"/>
    <property type="molecule type" value="Genomic_DNA"/>
</dbReference>
<organism evidence="7 8">
    <name type="scientific">Duganella levis</name>
    <dbReference type="NCBI Taxonomy" id="2692169"/>
    <lineage>
        <taxon>Bacteria</taxon>
        <taxon>Pseudomonadati</taxon>
        <taxon>Pseudomonadota</taxon>
        <taxon>Betaproteobacteria</taxon>
        <taxon>Burkholderiales</taxon>
        <taxon>Oxalobacteraceae</taxon>
        <taxon>Telluria group</taxon>
        <taxon>Duganella</taxon>
    </lineage>
</organism>
<dbReference type="InterPro" id="IPR052173">
    <property type="entry name" value="Beta-lactam_resp_regulator"/>
</dbReference>
<dbReference type="Proteomes" id="UP000642144">
    <property type="component" value="Unassembled WGS sequence"/>
</dbReference>
<keyword evidence="8" id="KW-1185">Reference proteome</keyword>
<evidence type="ECO:0000256" key="3">
    <source>
        <dbReference type="ARBA" id="ARBA00022989"/>
    </source>
</evidence>
<feature type="transmembrane region" description="Helical" evidence="5">
    <location>
        <begin position="40"/>
        <end position="58"/>
    </location>
</feature>
<evidence type="ECO:0000256" key="5">
    <source>
        <dbReference type="SAM" id="Phobius"/>
    </source>
</evidence>
<dbReference type="SUPFAM" id="SSF74653">
    <property type="entry name" value="TolA/TonB C-terminal domain"/>
    <property type="match status" value="1"/>
</dbReference>